<evidence type="ECO:0000256" key="8">
    <source>
        <dbReference type="PIRSR" id="PIRSR602401-1"/>
    </source>
</evidence>
<evidence type="ECO:0000256" key="7">
    <source>
        <dbReference type="ARBA" id="ARBA00023033"/>
    </source>
</evidence>
<keyword evidence="12" id="KW-1185">Reference proteome</keyword>
<evidence type="ECO:0000256" key="10">
    <source>
        <dbReference type="SAM" id="Phobius"/>
    </source>
</evidence>
<reference evidence="11 12" key="1">
    <citation type="submission" date="2013-03" db="EMBL/GenBank/DDBJ databases">
        <title>The Genome Sequence of Phialophora europaea CBS 101466.</title>
        <authorList>
            <consortium name="The Broad Institute Genomics Platform"/>
            <person name="Cuomo C."/>
            <person name="de Hoog S."/>
            <person name="Gorbushina A."/>
            <person name="Walker B."/>
            <person name="Young S.K."/>
            <person name="Zeng Q."/>
            <person name="Gargeya S."/>
            <person name="Fitzgerald M."/>
            <person name="Haas B."/>
            <person name="Abouelleil A."/>
            <person name="Allen A.W."/>
            <person name="Alvarado L."/>
            <person name="Arachchi H.M."/>
            <person name="Berlin A.M."/>
            <person name="Chapman S.B."/>
            <person name="Gainer-Dewar J."/>
            <person name="Goldberg J."/>
            <person name="Griggs A."/>
            <person name="Gujja S."/>
            <person name="Hansen M."/>
            <person name="Howarth C."/>
            <person name="Imamovic A."/>
            <person name="Ireland A."/>
            <person name="Larimer J."/>
            <person name="McCowan C."/>
            <person name="Murphy C."/>
            <person name="Pearson M."/>
            <person name="Poon T.W."/>
            <person name="Priest M."/>
            <person name="Roberts A."/>
            <person name="Saif S."/>
            <person name="Shea T."/>
            <person name="Sisk P."/>
            <person name="Sykes S."/>
            <person name="Wortman J."/>
            <person name="Nusbaum C."/>
            <person name="Birren B."/>
        </authorList>
    </citation>
    <scope>NUCLEOTIDE SEQUENCE [LARGE SCALE GENOMIC DNA]</scope>
    <source>
        <strain evidence="11 12">CBS 101466</strain>
    </source>
</reference>
<dbReference type="PANTHER" id="PTHR24305:SF157">
    <property type="entry name" value="N-ACETYLTRYPTOPHAN 6-HYDROXYLASE IVOC-RELATED"/>
    <property type="match status" value="1"/>
</dbReference>
<evidence type="ECO:0000256" key="3">
    <source>
        <dbReference type="ARBA" id="ARBA00022617"/>
    </source>
</evidence>
<dbReference type="PRINTS" id="PR00463">
    <property type="entry name" value="EP450I"/>
</dbReference>
<dbReference type="PRINTS" id="PR00385">
    <property type="entry name" value="P450"/>
</dbReference>
<evidence type="ECO:0000313" key="11">
    <source>
        <dbReference type="EMBL" id="ETN45628.1"/>
    </source>
</evidence>
<keyword evidence="3 8" id="KW-0349">Heme</keyword>
<keyword evidence="10" id="KW-0472">Membrane</keyword>
<feature type="transmembrane region" description="Helical" evidence="10">
    <location>
        <begin position="12"/>
        <end position="33"/>
    </location>
</feature>
<dbReference type="OrthoDB" id="3945418at2759"/>
<organism evidence="11 12">
    <name type="scientific">Cyphellophora europaea (strain CBS 101466)</name>
    <name type="common">Phialophora europaea</name>
    <dbReference type="NCBI Taxonomy" id="1220924"/>
    <lineage>
        <taxon>Eukaryota</taxon>
        <taxon>Fungi</taxon>
        <taxon>Dikarya</taxon>
        <taxon>Ascomycota</taxon>
        <taxon>Pezizomycotina</taxon>
        <taxon>Eurotiomycetes</taxon>
        <taxon>Chaetothyriomycetidae</taxon>
        <taxon>Chaetothyriales</taxon>
        <taxon>Cyphellophoraceae</taxon>
        <taxon>Cyphellophora</taxon>
    </lineage>
</organism>
<dbReference type="VEuPathDB" id="FungiDB:HMPREF1541_09460"/>
<gene>
    <name evidence="11" type="ORF">HMPREF1541_09460</name>
</gene>
<keyword evidence="4 8" id="KW-0479">Metal-binding</keyword>
<dbReference type="InParanoid" id="W2SC77"/>
<protein>
    <recommendedName>
        <fullName evidence="13">Cytochrome P450</fullName>
    </recommendedName>
</protein>
<evidence type="ECO:0000256" key="1">
    <source>
        <dbReference type="ARBA" id="ARBA00001971"/>
    </source>
</evidence>
<comment type="cofactor">
    <cofactor evidence="1 8">
        <name>heme</name>
        <dbReference type="ChEBI" id="CHEBI:30413"/>
    </cofactor>
</comment>
<dbReference type="InterPro" id="IPR001128">
    <property type="entry name" value="Cyt_P450"/>
</dbReference>
<dbReference type="Proteomes" id="UP000030752">
    <property type="component" value="Unassembled WGS sequence"/>
</dbReference>
<dbReference type="AlphaFoldDB" id="W2SC77"/>
<dbReference type="Pfam" id="PF00067">
    <property type="entry name" value="p450"/>
    <property type="match status" value="1"/>
</dbReference>
<evidence type="ECO:0000256" key="2">
    <source>
        <dbReference type="ARBA" id="ARBA00010617"/>
    </source>
</evidence>
<dbReference type="eggNOG" id="KOG0158">
    <property type="taxonomic scope" value="Eukaryota"/>
</dbReference>
<dbReference type="GO" id="GO:0004497">
    <property type="term" value="F:monooxygenase activity"/>
    <property type="evidence" value="ECO:0007669"/>
    <property type="project" value="UniProtKB-KW"/>
</dbReference>
<dbReference type="InterPro" id="IPR050121">
    <property type="entry name" value="Cytochrome_P450_monoxygenase"/>
</dbReference>
<evidence type="ECO:0000256" key="6">
    <source>
        <dbReference type="ARBA" id="ARBA00023004"/>
    </source>
</evidence>
<dbReference type="EMBL" id="KB822712">
    <property type="protein sequence ID" value="ETN45628.1"/>
    <property type="molecule type" value="Genomic_DNA"/>
</dbReference>
<keyword evidence="6 8" id="KW-0408">Iron</keyword>
<dbReference type="RefSeq" id="XP_008712356.1">
    <property type="nucleotide sequence ID" value="XM_008714134.1"/>
</dbReference>
<dbReference type="PANTHER" id="PTHR24305">
    <property type="entry name" value="CYTOCHROME P450"/>
    <property type="match status" value="1"/>
</dbReference>
<dbReference type="GO" id="GO:0005506">
    <property type="term" value="F:iron ion binding"/>
    <property type="evidence" value="ECO:0007669"/>
    <property type="project" value="InterPro"/>
</dbReference>
<dbReference type="PROSITE" id="PS00086">
    <property type="entry name" value="CYTOCHROME_P450"/>
    <property type="match status" value="1"/>
</dbReference>
<keyword evidence="7 9" id="KW-0503">Monooxygenase</keyword>
<feature type="binding site" description="axial binding residue" evidence="8">
    <location>
        <position position="471"/>
    </location>
    <ligand>
        <name>heme</name>
        <dbReference type="ChEBI" id="CHEBI:30413"/>
    </ligand>
    <ligandPart>
        <name>Fe</name>
        <dbReference type="ChEBI" id="CHEBI:18248"/>
    </ligandPart>
</feature>
<evidence type="ECO:0008006" key="13">
    <source>
        <dbReference type="Google" id="ProtNLM"/>
    </source>
</evidence>
<accession>W2SC77</accession>
<dbReference type="GO" id="GO:0020037">
    <property type="term" value="F:heme binding"/>
    <property type="evidence" value="ECO:0007669"/>
    <property type="project" value="InterPro"/>
</dbReference>
<name>W2SC77_CYPE1</name>
<dbReference type="HOGENOM" id="CLU_001570_14_4_1"/>
<dbReference type="CDD" id="cd11062">
    <property type="entry name" value="CYP58-like"/>
    <property type="match status" value="1"/>
</dbReference>
<dbReference type="GeneID" id="19976799"/>
<comment type="similarity">
    <text evidence="2 9">Belongs to the cytochrome P450 family.</text>
</comment>
<dbReference type="InterPro" id="IPR002401">
    <property type="entry name" value="Cyt_P450_E_grp-I"/>
</dbReference>
<dbReference type="STRING" id="1220924.W2SC77"/>
<keyword evidence="5 9" id="KW-0560">Oxidoreductase</keyword>
<dbReference type="GO" id="GO:0016705">
    <property type="term" value="F:oxidoreductase activity, acting on paired donors, with incorporation or reduction of molecular oxygen"/>
    <property type="evidence" value="ECO:0007669"/>
    <property type="project" value="InterPro"/>
</dbReference>
<dbReference type="SUPFAM" id="SSF48264">
    <property type="entry name" value="Cytochrome P450"/>
    <property type="match status" value="1"/>
</dbReference>
<sequence length="541" mass="61083">MSWVENVTTLSVGSLWTAGASLLLAYLLALSSWRLYFCPQREIPGPTFAKLTYWYEFYYDVVLGCQYIWKIRELHEQYGPIVRINPEEVHIQDADFYDQVYTGSTRKRNKWSFFTKQSGVPQATFATDDHDLHRLRRSALNPYFSTAKVRSLQPRIEASIRNLLVRFKEFEASKKPMTLSLAYAALTNDIVMEYAFARSEERLLAPDFDPSFKEAGEAGAKLGHLVKQLPWMLSIMKVLPPAAQIALNPVMASYINLQQNVIRQVAEIHRRRGETNSEYSSQTTVFHEILQGNLPEHEKSPDRLWQDGQVTVIAGTLTTAAALSDITYYLLKQPAELRRLKDELAKVITDPDKLPDSAKLQQLPYLTAVIKEGLRLSSGISTRLQRIATDETLVYTAKPPATTTITTNSNPKSAKQYVLPPGIPLSMTGLLIHHSPTYFPPDPMAFRPQRFLDDPTLDRYLVPFSRGSRACIGINLAHTELYLTVGAVFSKYGSKEVRLPTDLGWLELHDTSYRDIEIVGDGVTPLYRAGSKGVRVTVFTG</sequence>
<proteinExistence type="inferred from homology"/>
<evidence type="ECO:0000313" key="12">
    <source>
        <dbReference type="Proteomes" id="UP000030752"/>
    </source>
</evidence>
<dbReference type="Gene3D" id="1.10.630.10">
    <property type="entry name" value="Cytochrome P450"/>
    <property type="match status" value="1"/>
</dbReference>
<evidence type="ECO:0000256" key="9">
    <source>
        <dbReference type="RuleBase" id="RU000461"/>
    </source>
</evidence>
<dbReference type="InterPro" id="IPR036396">
    <property type="entry name" value="Cyt_P450_sf"/>
</dbReference>
<evidence type="ECO:0000256" key="4">
    <source>
        <dbReference type="ARBA" id="ARBA00022723"/>
    </source>
</evidence>
<keyword evidence="10" id="KW-0812">Transmembrane</keyword>
<dbReference type="InterPro" id="IPR017972">
    <property type="entry name" value="Cyt_P450_CS"/>
</dbReference>
<evidence type="ECO:0000256" key="5">
    <source>
        <dbReference type="ARBA" id="ARBA00023002"/>
    </source>
</evidence>
<keyword evidence="10" id="KW-1133">Transmembrane helix</keyword>